<organism evidence="8 9">
    <name type="scientific">Desulfonema limicola</name>
    <dbReference type="NCBI Taxonomy" id="45656"/>
    <lineage>
        <taxon>Bacteria</taxon>
        <taxon>Pseudomonadati</taxon>
        <taxon>Thermodesulfobacteriota</taxon>
        <taxon>Desulfobacteria</taxon>
        <taxon>Desulfobacterales</taxon>
        <taxon>Desulfococcaceae</taxon>
        <taxon>Desulfonema</taxon>
    </lineage>
</organism>
<dbReference type="Pfam" id="PF01578">
    <property type="entry name" value="Cytochrom_C_asm"/>
    <property type="match status" value="1"/>
</dbReference>
<feature type="transmembrane region" description="Helical" evidence="6">
    <location>
        <begin position="91"/>
        <end position="111"/>
    </location>
</feature>
<evidence type="ECO:0000256" key="4">
    <source>
        <dbReference type="ARBA" id="ARBA00022989"/>
    </source>
</evidence>
<feature type="transmembrane region" description="Helical" evidence="6">
    <location>
        <begin position="6"/>
        <end position="25"/>
    </location>
</feature>
<proteinExistence type="predicted"/>
<dbReference type="NCBIfam" id="TIGR03144">
    <property type="entry name" value="cytochr_II_ccsB"/>
    <property type="match status" value="1"/>
</dbReference>
<evidence type="ECO:0000259" key="7">
    <source>
        <dbReference type="Pfam" id="PF01578"/>
    </source>
</evidence>
<sequence length="273" mass="31011">METLIIFTILLYILSTISYFAYLFIQKDNLYRIGFYILTAGFVTHSILIGTAFMNTGSIPVHNLHQTLSMVGWVLTGSFIVFHLRFNLRILGIYTAPMASCIMIVSSRLPIEPAQINNTFKSFWVIFHVIIIFLGEAAFALACGVGILYLFQENAIKTKKRGFFFKRLPSLDMLDNTGYACIVTGFTLVTMGLITGFLYANAIWGRFWSWDPKEIWSGISWLFYAALLHARLASGWRGKKSAIMSIIGFFVLLFTFLGVNLLFKGHHGEFTQW</sequence>
<dbReference type="InterPro" id="IPR017562">
    <property type="entry name" value="Cyt_c_biogenesis_CcsA"/>
</dbReference>
<evidence type="ECO:0000256" key="2">
    <source>
        <dbReference type="ARBA" id="ARBA00022692"/>
    </source>
</evidence>
<keyword evidence="4 6" id="KW-1133">Transmembrane helix</keyword>
<evidence type="ECO:0000256" key="5">
    <source>
        <dbReference type="ARBA" id="ARBA00023136"/>
    </source>
</evidence>
<gene>
    <name evidence="8" type="primary">ccsB</name>
    <name evidence="8" type="ORF">dnl_03930</name>
</gene>
<dbReference type="InterPro" id="IPR002541">
    <property type="entry name" value="Cyt_c_assembly"/>
</dbReference>
<feature type="transmembrane region" description="Helical" evidence="6">
    <location>
        <begin position="123"/>
        <end position="151"/>
    </location>
</feature>
<dbReference type="PANTHER" id="PTHR30071:SF1">
    <property type="entry name" value="CYTOCHROME B_B6 PROTEIN-RELATED"/>
    <property type="match status" value="1"/>
</dbReference>
<evidence type="ECO:0000256" key="3">
    <source>
        <dbReference type="ARBA" id="ARBA00022748"/>
    </source>
</evidence>
<dbReference type="KEGG" id="dli:dnl_03930"/>
<dbReference type="GO" id="GO:0017004">
    <property type="term" value="P:cytochrome complex assembly"/>
    <property type="evidence" value="ECO:0007669"/>
    <property type="project" value="UniProtKB-KW"/>
</dbReference>
<dbReference type="InterPro" id="IPR045062">
    <property type="entry name" value="Cyt_c_biogenesis_CcsA/CcmC"/>
</dbReference>
<evidence type="ECO:0000313" key="9">
    <source>
        <dbReference type="Proteomes" id="UP000663720"/>
    </source>
</evidence>
<protein>
    <submittedName>
        <fullName evidence="8">Cytochrome c biogenesis protein</fullName>
    </submittedName>
</protein>
<dbReference type="PANTHER" id="PTHR30071">
    <property type="entry name" value="HEME EXPORTER PROTEIN C"/>
    <property type="match status" value="1"/>
</dbReference>
<evidence type="ECO:0000256" key="6">
    <source>
        <dbReference type="SAM" id="Phobius"/>
    </source>
</evidence>
<dbReference type="RefSeq" id="WP_207690071.1">
    <property type="nucleotide sequence ID" value="NZ_CP061799.1"/>
</dbReference>
<dbReference type="GO" id="GO:0020037">
    <property type="term" value="F:heme binding"/>
    <property type="evidence" value="ECO:0007669"/>
    <property type="project" value="InterPro"/>
</dbReference>
<dbReference type="AlphaFoldDB" id="A0A975GEG2"/>
<name>A0A975GEG2_9BACT</name>
<reference evidence="8" key="1">
    <citation type="journal article" date="2021" name="Microb. Physiol.">
        <title>Proteogenomic Insights into the Physiology of Marine, Sulfate-Reducing, Filamentous Desulfonema limicola and Desulfonema magnum.</title>
        <authorList>
            <person name="Schnaars V."/>
            <person name="Wohlbrand L."/>
            <person name="Scheve S."/>
            <person name="Hinrichs C."/>
            <person name="Reinhardt R."/>
            <person name="Rabus R."/>
        </authorList>
    </citation>
    <scope>NUCLEOTIDE SEQUENCE</scope>
    <source>
        <strain evidence="8">5ac10</strain>
    </source>
</reference>
<dbReference type="GO" id="GO:0005886">
    <property type="term" value="C:plasma membrane"/>
    <property type="evidence" value="ECO:0007669"/>
    <property type="project" value="TreeGrafter"/>
</dbReference>
<feature type="transmembrane region" description="Helical" evidence="6">
    <location>
        <begin position="34"/>
        <end position="54"/>
    </location>
</feature>
<feature type="transmembrane region" description="Helical" evidence="6">
    <location>
        <begin position="215"/>
        <end position="234"/>
    </location>
</feature>
<keyword evidence="9" id="KW-1185">Reference proteome</keyword>
<evidence type="ECO:0000313" key="8">
    <source>
        <dbReference type="EMBL" id="QTA78178.1"/>
    </source>
</evidence>
<feature type="transmembrane region" description="Helical" evidence="6">
    <location>
        <begin position="241"/>
        <end position="263"/>
    </location>
</feature>
<keyword evidence="3" id="KW-0201">Cytochrome c-type biogenesis</keyword>
<accession>A0A975GEG2</accession>
<keyword evidence="2 6" id="KW-0812">Transmembrane</keyword>
<evidence type="ECO:0000256" key="1">
    <source>
        <dbReference type="ARBA" id="ARBA00004141"/>
    </source>
</evidence>
<feature type="transmembrane region" description="Helical" evidence="6">
    <location>
        <begin position="66"/>
        <end position="84"/>
    </location>
</feature>
<dbReference type="EMBL" id="CP061799">
    <property type="protein sequence ID" value="QTA78178.1"/>
    <property type="molecule type" value="Genomic_DNA"/>
</dbReference>
<feature type="transmembrane region" description="Helical" evidence="6">
    <location>
        <begin position="177"/>
        <end position="203"/>
    </location>
</feature>
<comment type="subcellular location">
    <subcellularLocation>
        <location evidence="1">Membrane</location>
        <topology evidence="1">Multi-pass membrane protein</topology>
    </subcellularLocation>
</comment>
<feature type="domain" description="Cytochrome c assembly protein" evidence="7">
    <location>
        <begin position="62"/>
        <end position="267"/>
    </location>
</feature>
<keyword evidence="5 6" id="KW-0472">Membrane</keyword>
<dbReference type="Proteomes" id="UP000663720">
    <property type="component" value="Chromosome"/>
</dbReference>